<comment type="cofactor">
    <cofactor evidence="1">
        <name>Mg(2+)</name>
        <dbReference type="ChEBI" id="CHEBI:18420"/>
    </cofactor>
</comment>
<keyword evidence="5" id="KW-0313">Glucose metabolism</keyword>
<dbReference type="GeneID" id="14539781"/>
<evidence type="ECO:0000256" key="7">
    <source>
        <dbReference type="ARBA" id="ARBA00022723"/>
    </source>
</evidence>
<evidence type="ECO:0000256" key="4">
    <source>
        <dbReference type="ARBA" id="ARBA00022490"/>
    </source>
</evidence>
<dbReference type="SUPFAM" id="SSF53738">
    <property type="entry name" value="Phosphoglucomutase, first 3 domains"/>
    <property type="match status" value="3"/>
</dbReference>
<proteinExistence type="inferred from homology"/>
<gene>
    <name evidence="14" type="ORF">CORT_0C01220</name>
</gene>
<evidence type="ECO:0000256" key="5">
    <source>
        <dbReference type="ARBA" id="ARBA00022526"/>
    </source>
</evidence>
<keyword evidence="15" id="KW-1185">Reference proteome</keyword>
<evidence type="ECO:0000256" key="8">
    <source>
        <dbReference type="ARBA" id="ARBA00022842"/>
    </source>
</evidence>
<dbReference type="InterPro" id="IPR016055">
    <property type="entry name" value="A-D-PHexomutase_a/b/a-I/II/III"/>
</dbReference>
<feature type="domain" description="Alpha-D-phosphohexomutase alpha/beta/alpha" evidence="11">
    <location>
        <begin position="196"/>
        <end position="255"/>
    </location>
</feature>
<dbReference type="GO" id="GO:0006166">
    <property type="term" value="P:purine ribonucleoside salvage"/>
    <property type="evidence" value="ECO:0007669"/>
    <property type="project" value="TreeGrafter"/>
</dbReference>
<evidence type="ECO:0000259" key="11">
    <source>
        <dbReference type="Pfam" id="PF02878"/>
    </source>
</evidence>
<evidence type="ECO:0000259" key="12">
    <source>
        <dbReference type="Pfam" id="PF02879"/>
    </source>
</evidence>
<organism evidence="14 15">
    <name type="scientific">Candida orthopsilosis (strain 90-125)</name>
    <name type="common">Yeast</name>
    <dbReference type="NCBI Taxonomy" id="1136231"/>
    <lineage>
        <taxon>Eukaryota</taxon>
        <taxon>Fungi</taxon>
        <taxon>Dikarya</taxon>
        <taxon>Ascomycota</taxon>
        <taxon>Saccharomycotina</taxon>
        <taxon>Pichiomycetes</taxon>
        <taxon>Debaryomycetaceae</taxon>
        <taxon>Candida/Lodderomyces clade</taxon>
        <taxon>Candida</taxon>
    </lineage>
</organism>
<keyword evidence="10" id="KW-0119">Carbohydrate metabolism</keyword>
<dbReference type="GO" id="GO:0005737">
    <property type="term" value="C:cytoplasm"/>
    <property type="evidence" value="ECO:0007669"/>
    <property type="project" value="UniProtKB-SubCell"/>
</dbReference>
<keyword evidence="6" id="KW-0597">Phosphoprotein</keyword>
<evidence type="ECO:0000256" key="10">
    <source>
        <dbReference type="ARBA" id="ARBA00023277"/>
    </source>
</evidence>
<dbReference type="GO" id="GO:0005634">
    <property type="term" value="C:nucleus"/>
    <property type="evidence" value="ECO:0007669"/>
    <property type="project" value="TreeGrafter"/>
</dbReference>
<dbReference type="EMBL" id="HE681721">
    <property type="protein sequence ID" value="CCG25499.1"/>
    <property type="molecule type" value="Genomic_DNA"/>
</dbReference>
<dbReference type="PROSITE" id="PS00710">
    <property type="entry name" value="PGM_PMM"/>
    <property type="match status" value="1"/>
</dbReference>
<dbReference type="eggNOG" id="KOG1220">
    <property type="taxonomic scope" value="Eukaryota"/>
</dbReference>
<evidence type="ECO:0000259" key="13">
    <source>
        <dbReference type="Pfam" id="PF02880"/>
    </source>
</evidence>
<dbReference type="Pfam" id="PF02880">
    <property type="entry name" value="PGM_PMM_III"/>
    <property type="match status" value="1"/>
</dbReference>
<evidence type="ECO:0000256" key="1">
    <source>
        <dbReference type="ARBA" id="ARBA00001946"/>
    </source>
</evidence>
<dbReference type="CDD" id="cd05799">
    <property type="entry name" value="PGM2"/>
    <property type="match status" value="1"/>
</dbReference>
<dbReference type="KEGG" id="cot:CORT_0C01220"/>
<feature type="domain" description="Alpha-D-phosphohexomutase alpha/beta/alpha" evidence="12">
    <location>
        <begin position="289"/>
        <end position="394"/>
    </location>
</feature>
<dbReference type="GO" id="GO:0000287">
    <property type="term" value="F:magnesium ion binding"/>
    <property type="evidence" value="ECO:0007669"/>
    <property type="project" value="InterPro"/>
</dbReference>
<dbReference type="InterPro" id="IPR036900">
    <property type="entry name" value="A-D-PHexomutase_C_sf"/>
</dbReference>
<dbReference type="OrthoDB" id="8300170at2759"/>
<evidence type="ECO:0000256" key="6">
    <source>
        <dbReference type="ARBA" id="ARBA00022553"/>
    </source>
</evidence>
<name>H8X2F2_CANO9</name>
<dbReference type="InterPro" id="IPR005846">
    <property type="entry name" value="A-D-PHexomutase_a/b/a-III"/>
</dbReference>
<accession>H8X2F2</accession>
<dbReference type="RefSeq" id="XP_003868403.1">
    <property type="nucleotide sequence ID" value="XM_003868355.1"/>
</dbReference>
<dbReference type="FunFam" id="3.40.120.10:FF:000035">
    <property type="entry name" value="Pgm3p"/>
    <property type="match status" value="1"/>
</dbReference>
<comment type="similarity">
    <text evidence="3">Belongs to the phosphohexose mutase family.</text>
</comment>
<evidence type="ECO:0000256" key="2">
    <source>
        <dbReference type="ARBA" id="ARBA00004496"/>
    </source>
</evidence>
<dbReference type="PRINTS" id="PR00509">
    <property type="entry name" value="PGMPMM"/>
</dbReference>
<evidence type="ECO:0000256" key="3">
    <source>
        <dbReference type="ARBA" id="ARBA00010231"/>
    </source>
</evidence>
<feature type="domain" description="Alpha-D-phosphohexomutase alpha/beta/alpha" evidence="13">
    <location>
        <begin position="401"/>
        <end position="504"/>
    </location>
</feature>
<protein>
    <submittedName>
        <fullName evidence="14">Pgm3 protein</fullName>
    </submittedName>
</protein>
<reference evidence="14 15" key="1">
    <citation type="journal article" date="2012" name="PLoS ONE">
        <title>Sequence and analysis of the genome of the pathogenic yeast Candida orthopsilosis.</title>
        <authorList>
            <person name="Riccombeni A."/>
            <person name="Vidanes G."/>
            <person name="Proux-Wera E."/>
            <person name="Wolfe K.H."/>
            <person name="Butler G."/>
        </authorList>
    </citation>
    <scope>NUCLEOTIDE SEQUENCE [LARGE SCALE GENOMIC DNA]</scope>
    <source>
        <strain evidence="14 15">Co 90-125</strain>
    </source>
</reference>
<evidence type="ECO:0000256" key="9">
    <source>
        <dbReference type="ARBA" id="ARBA00023235"/>
    </source>
</evidence>
<dbReference type="Pfam" id="PF02879">
    <property type="entry name" value="PGM_PMM_II"/>
    <property type="match status" value="1"/>
</dbReference>
<keyword evidence="9" id="KW-0413">Isomerase</keyword>
<dbReference type="Gene3D" id="3.40.120.10">
    <property type="entry name" value="Alpha-D-Glucose-1,6-Bisphosphate, subunit A, domain 3"/>
    <property type="match status" value="3"/>
</dbReference>
<dbReference type="SUPFAM" id="SSF55957">
    <property type="entry name" value="Phosphoglucomutase, C-terminal domain"/>
    <property type="match status" value="1"/>
</dbReference>
<dbReference type="GO" id="GO:0006006">
    <property type="term" value="P:glucose metabolic process"/>
    <property type="evidence" value="ECO:0007669"/>
    <property type="project" value="UniProtKB-KW"/>
</dbReference>
<keyword evidence="7" id="KW-0479">Metal-binding</keyword>
<dbReference type="Proteomes" id="UP000005018">
    <property type="component" value="Chromosome 3"/>
</dbReference>
<dbReference type="InterPro" id="IPR005845">
    <property type="entry name" value="A-D-PHexomutase_a/b/a-II"/>
</dbReference>
<dbReference type="PANTHER" id="PTHR45745">
    <property type="entry name" value="PHOSPHOMANNOMUTASE 45A"/>
    <property type="match status" value="1"/>
</dbReference>
<dbReference type="Pfam" id="PF02878">
    <property type="entry name" value="PGM_PMM_I"/>
    <property type="match status" value="2"/>
</dbReference>
<dbReference type="InterPro" id="IPR016066">
    <property type="entry name" value="A-D-PHexomutase_CS"/>
</dbReference>
<keyword evidence="8" id="KW-0460">Magnesium</keyword>
<dbReference type="GO" id="GO:0008973">
    <property type="term" value="F:phosphopentomutase activity"/>
    <property type="evidence" value="ECO:0007669"/>
    <property type="project" value="TreeGrafter"/>
</dbReference>
<keyword evidence="4" id="KW-0963">Cytoplasm</keyword>
<evidence type="ECO:0000313" key="15">
    <source>
        <dbReference type="Proteomes" id="UP000005018"/>
    </source>
</evidence>
<dbReference type="PANTHER" id="PTHR45745:SF1">
    <property type="entry name" value="PHOSPHOGLUCOMUTASE 2B-RELATED"/>
    <property type="match status" value="1"/>
</dbReference>
<dbReference type="InterPro" id="IPR005841">
    <property type="entry name" value="Alpha-D-phosphohexomutase_SF"/>
</dbReference>
<evidence type="ECO:0000313" key="14">
    <source>
        <dbReference type="EMBL" id="CCG25499.1"/>
    </source>
</evidence>
<sequence>MKCVCSLVSSIFFVSRPYCRISSSNVCAKDPKSQFLLYILNCDYTTMSAISRDKLEQIAQDWVLVDPNEETKAEISNLVKNKHYSKLQRKLYPRIAFGTAGLRSSMESGFAHMNDVTVLQASQGLVEYLLTKFTNPSIVVGYDHRFHSQRFAEILASVALLKGFTVYYLGSTKNFSTESLKLYKGSFKNDDSASREYVHTPLVPFAIDHLNASGGVMITASHNPANDNGYKVYYANGCQIIPPQDADIAQSIENNLKPSSDDVWRIVENFENGIKGDKLKCIKHEIVKQYVSAVKDKLVKELRLDFDFVYTPMHGVGLEIFEKCINLFETNRYSVVEEQSKPDPSFPTVSFPNPEEKGALDLAITQAQQTNAKLVIASDPDADRFSVAIVDKQGKFRQLTGNEIGFLFAMYVIENLDKAKLSNTYLLNSTVSSQVLKSMAEKCGFNFIDTLTGFKWIGNKAIDLENQGHFVPFGYEEAIGFMFNLVHDKDGISAAVVFLQLYQQWFSKGDVNVIDKLESGYKEYGWFKDLNGYYRLSDVSLTPRIFKSVRYSYSGHESPQTIGDFKVTYWRDLTIGFDSSAPDHKPILPVDPHSQMITAVLEPVAKPQNGQDLSVRFTCRGSGTEPKLKVYIEGKSSTSESDALKVAGDCWETLKREWFKPKEYGLEEVKP</sequence>
<comment type="subcellular location">
    <subcellularLocation>
        <location evidence="2">Cytoplasm</location>
    </subcellularLocation>
</comment>
<feature type="domain" description="Alpha-D-phosphohexomutase alpha/beta/alpha" evidence="11">
    <location>
        <begin position="95"/>
        <end position="177"/>
    </location>
</feature>
<dbReference type="InterPro" id="IPR005844">
    <property type="entry name" value="A-D-PHexomutase_a/b/a-I"/>
</dbReference>
<dbReference type="HOGENOM" id="CLU_016950_0_1_1"/>
<dbReference type="AlphaFoldDB" id="H8X2F2"/>